<evidence type="ECO:0000313" key="2">
    <source>
        <dbReference type="EMBL" id="NYD31905.1"/>
    </source>
</evidence>
<evidence type="ECO:0000313" key="3">
    <source>
        <dbReference type="Proteomes" id="UP000582231"/>
    </source>
</evidence>
<evidence type="ECO:0000256" key="1">
    <source>
        <dbReference type="ARBA" id="ARBA00038396"/>
    </source>
</evidence>
<proteinExistence type="inferred from homology"/>
<keyword evidence="3" id="KW-1185">Reference proteome</keyword>
<accession>A0A852RLI5</accession>
<gene>
    <name evidence="2" type="ORF">BJ958_003451</name>
</gene>
<dbReference type="RefSeq" id="WP_179728157.1">
    <property type="nucleotide sequence ID" value="NZ_BAABEF010000001.1"/>
</dbReference>
<sequence>MRTTIVGAGPSGTTAALLLARAGHDVTLVDRDAGPGTDGTWDRVGVMQFLLPQGLRGPGRLFLESRLPDVHQALLDAGAAYGAVPRGAPPFTAGLHLRRCTMERVLWACADREPGITRRTGHADGLVRDGDRVTGVVVDGEPVSADLVVDASGKAGRLGHELRPEAQETAAPFAYVAREYRLLPGAEPGPIEPGPGLAIPHDGFMEMVFVQDGGTFQTLVVRSTDDHELALLREEAAHTAASALLPGIATWTAAERAEPIGPVRAGAGLVNRFHRQPTDVTGLLAIGDALLVTNPMAARGLSLGMAAAGKLADTVATLPAEEWAGALDAWARAELLPWYDDHCAVDATMHARWRHEPLTADGPIGWDVIADAAHDHPDWMPVIGPYFGMFAQPSVLEPVREQIRAQLRDGWQPRVPGGLTRDELAGVVRAAVAG</sequence>
<dbReference type="Proteomes" id="UP000582231">
    <property type="component" value="Unassembled WGS sequence"/>
</dbReference>
<dbReference type="PANTHER" id="PTHR43747:SF1">
    <property type="entry name" value="SLR1998 PROTEIN"/>
    <property type="match status" value="1"/>
</dbReference>
<dbReference type="AlphaFoldDB" id="A0A852RLI5"/>
<protein>
    <submittedName>
        <fullName evidence="2">2-polyprenyl-6-methoxyphenol hydroxylase-like FAD-dependent oxidoreductase</fullName>
    </submittedName>
</protein>
<name>A0A852RLI5_9ACTN</name>
<dbReference type="Gene3D" id="3.50.50.60">
    <property type="entry name" value="FAD/NAD(P)-binding domain"/>
    <property type="match status" value="1"/>
</dbReference>
<dbReference type="PANTHER" id="PTHR43747">
    <property type="entry name" value="FAD-BINDING PROTEIN"/>
    <property type="match status" value="1"/>
</dbReference>
<organism evidence="2 3">
    <name type="scientific">Nocardioides kongjuensis</name>
    <dbReference type="NCBI Taxonomy" id="349522"/>
    <lineage>
        <taxon>Bacteria</taxon>
        <taxon>Bacillati</taxon>
        <taxon>Actinomycetota</taxon>
        <taxon>Actinomycetes</taxon>
        <taxon>Propionibacteriales</taxon>
        <taxon>Nocardioidaceae</taxon>
        <taxon>Nocardioides</taxon>
    </lineage>
</organism>
<dbReference type="SUPFAM" id="SSF51905">
    <property type="entry name" value="FAD/NAD(P)-binding domain"/>
    <property type="match status" value="1"/>
</dbReference>
<reference evidence="2 3" key="1">
    <citation type="submission" date="2020-07" db="EMBL/GenBank/DDBJ databases">
        <title>Sequencing the genomes of 1000 actinobacteria strains.</title>
        <authorList>
            <person name="Klenk H.-P."/>
        </authorList>
    </citation>
    <scope>NUCLEOTIDE SEQUENCE [LARGE SCALE GENOMIC DNA]</scope>
    <source>
        <strain evidence="2 3">DSM 19082</strain>
    </source>
</reference>
<dbReference type="PRINTS" id="PR00368">
    <property type="entry name" value="FADPNR"/>
</dbReference>
<dbReference type="InterPro" id="IPR050816">
    <property type="entry name" value="Flavin-dep_Halogenase_NPB"/>
</dbReference>
<dbReference type="EMBL" id="JACCBF010000001">
    <property type="protein sequence ID" value="NYD31905.1"/>
    <property type="molecule type" value="Genomic_DNA"/>
</dbReference>
<comment type="caution">
    <text evidence="2">The sequence shown here is derived from an EMBL/GenBank/DDBJ whole genome shotgun (WGS) entry which is preliminary data.</text>
</comment>
<dbReference type="InterPro" id="IPR036188">
    <property type="entry name" value="FAD/NAD-bd_sf"/>
</dbReference>
<dbReference type="Pfam" id="PF12831">
    <property type="entry name" value="FAD_oxidored"/>
    <property type="match status" value="1"/>
</dbReference>
<comment type="similarity">
    <text evidence="1">Belongs to the flavin-dependent halogenase family. Bacterial tryptophan halogenase subfamily.</text>
</comment>